<evidence type="ECO:0000313" key="6">
    <source>
        <dbReference type="EMBL" id="CAD2212958.1"/>
    </source>
</evidence>
<dbReference type="GO" id="GO:0005856">
    <property type="term" value="C:cytoskeleton"/>
    <property type="evidence" value="ECO:0007669"/>
    <property type="project" value="UniProtKB-SubCell"/>
</dbReference>
<sequence length="397" mass="44872">MLCIQLKDNPNDRDNWLKINNERADLAELLRGAVAELTEGYQSSMVRTAGNLNATTTNGNMKASLSGAGAEALLGTSYSGAAGGGGMLTRTGSARSMLSQLQQPDLGATLSGTTNNNYYDGNSSQPTLRKKFGSTMQLRRGTRNLNLNPKIPLQSSFEKLCRTVLQERAAYLWTEEMILKERELNLNVKQLRSDLLKERQLKEEEVADRQRRLGVLQGQLRDLQKKLSQREEDFTMHGNAVTEGLQRRAAAQDKTVAEQSTKTAQKLEEEGRTHQLFADHLRKRTEAADRLATEWEQKNARDIRQVESQKMEKEQERHVYADRLTQCQQEKEAHLAKQKEREQFTAEREEAVQLAEERRTLEYEAASQLEAAVKAMLVREALLKGAKKKKGGKKKKK</sequence>
<evidence type="ECO:0000256" key="1">
    <source>
        <dbReference type="ARBA" id="ARBA00004245"/>
    </source>
</evidence>
<dbReference type="Proteomes" id="UP000515908">
    <property type="component" value="Chromosome 01"/>
</dbReference>
<dbReference type="InterPro" id="IPR042618">
    <property type="entry name" value="IQCG"/>
</dbReference>
<dbReference type="GO" id="GO:0031514">
    <property type="term" value="C:motile cilium"/>
    <property type="evidence" value="ECO:0007669"/>
    <property type="project" value="TreeGrafter"/>
</dbReference>
<organism evidence="6 7">
    <name type="scientific">Angomonas deanei</name>
    <dbReference type="NCBI Taxonomy" id="59799"/>
    <lineage>
        <taxon>Eukaryota</taxon>
        <taxon>Discoba</taxon>
        <taxon>Euglenozoa</taxon>
        <taxon>Kinetoplastea</taxon>
        <taxon>Metakinetoplastina</taxon>
        <taxon>Trypanosomatida</taxon>
        <taxon>Trypanosomatidae</taxon>
        <taxon>Strigomonadinae</taxon>
        <taxon>Angomonas</taxon>
    </lineage>
</organism>
<accession>A0A7G2BZI9</accession>
<keyword evidence="3" id="KW-0963">Cytoplasm</keyword>
<evidence type="ECO:0008006" key="8">
    <source>
        <dbReference type="Google" id="ProtNLM"/>
    </source>
</evidence>
<dbReference type="AlphaFoldDB" id="A0A7G2BZI9"/>
<dbReference type="VEuPathDB" id="TriTrypDB:ADEAN_000039400"/>
<dbReference type="PANTHER" id="PTHR14871:SF1">
    <property type="entry name" value="DYNEIN REGULATORY COMPLEX PROTEIN 9"/>
    <property type="match status" value="1"/>
</dbReference>
<dbReference type="EMBL" id="LR877145">
    <property type="protein sequence ID" value="CAD2212958.1"/>
    <property type="molecule type" value="Genomic_DNA"/>
</dbReference>
<dbReference type="GO" id="GO:0005737">
    <property type="term" value="C:cytoplasm"/>
    <property type="evidence" value="ECO:0007669"/>
    <property type="project" value="TreeGrafter"/>
</dbReference>
<dbReference type="GO" id="GO:0044782">
    <property type="term" value="P:cilium organization"/>
    <property type="evidence" value="ECO:0007669"/>
    <property type="project" value="TreeGrafter"/>
</dbReference>
<keyword evidence="7" id="KW-1185">Reference proteome</keyword>
<evidence type="ECO:0000256" key="5">
    <source>
        <dbReference type="ARBA" id="ARBA00023273"/>
    </source>
</evidence>
<comment type="subcellular location">
    <subcellularLocation>
        <location evidence="2">Cell projection</location>
    </subcellularLocation>
    <subcellularLocation>
        <location evidence="1">Cytoplasm</location>
        <location evidence="1">Cytoskeleton</location>
    </subcellularLocation>
</comment>
<dbReference type="PANTHER" id="PTHR14871">
    <property type="entry name" value="DYNEIN REGULATORY COMPLEX PROTEIN 9"/>
    <property type="match status" value="1"/>
</dbReference>
<gene>
    <name evidence="6" type="ORF">ADEAN_000039400</name>
</gene>
<evidence type="ECO:0000313" key="7">
    <source>
        <dbReference type="Proteomes" id="UP000515908"/>
    </source>
</evidence>
<evidence type="ECO:0000256" key="3">
    <source>
        <dbReference type="ARBA" id="ARBA00022490"/>
    </source>
</evidence>
<reference evidence="6 7" key="1">
    <citation type="submission" date="2020-08" db="EMBL/GenBank/DDBJ databases">
        <authorList>
            <person name="Newling K."/>
            <person name="Davey J."/>
            <person name="Forrester S."/>
        </authorList>
    </citation>
    <scope>NUCLEOTIDE SEQUENCE [LARGE SCALE GENOMIC DNA]</scope>
    <source>
        <strain evidence="7">Crithidia deanei Carvalho (ATCC PRA-265)</strain>
    </source>
</reference>
<evidence type="ECO:0000256" key="2">
    <source>
        <dbReference type="ARBA" id="ARBA00004316"/>
    </source>
</evidence>
<protein>
    <recommendedName>
        <fullName evidence="8">Dynein regulatory complex protein 9</fullName>
    </recommendedName>
</protein>
<keyword evidence="4" id="KW-0206">Cytoskeleton</keyword>
<name>A0A7G2BZI9_9TRYP</name>
<proteinExistence type="predicted"/>
<dbReference type="OrthoDB" id="10254713at2759"/>
<keyword evidence="5" id="KW-0966">Cell projection</keyword>
<evidence type="ECO:0000256" key="4">
    <source>
        <dbReference type="ARBA" id="ARBA00023212"/>
    </source>
</evidence>